<dbReference type="PANTHER" id="PTHR10974:SF1">
    <property type="entry name" value="FI08016P-RELATED"/>
    <property type="match status" value="1"/>
</dbReference>
<dbReference type="EMBL" id="OA884982">
    <property type="protein sequence ID" value="CAD7281533.1"/>
    <property type="molecule type" value="Genomic_DNA"/>
</dbReference>
<evidence type="ECO:0000313" key="2">
    <source>
        <dbReference type="Proteomes" id="UP000678499"/>
    </source>
</evidence>
<dbReference type="EMBL" id="CAJPEX010002945">
    <property type="protein sequence ID" value="CAG0921685.1"/>
    <property type="molecule type" value="Genomic_DNA"/>
</dbReference>
<dbReference type="Pfam" id="PF02995">
    <property type="entry name" value="DUF229"/>
    <property type="match status" value="1"/>
</dbReference>
<protein>
    <submittedName>
        <fullName evidence="1">Uncharacterized protein</fullName>
    </submittedName>
</protein>
<organism evidence="1">
    <name type="scientific">Notodromas monacha</name>
    <dbReference type="NCBI Taxonomy" id="399045"/>
    <lineage>
        <taxon>Eukaryota</taxon>
        <taxon>Metazoa</taxon>
        <taxon>Ecdysozoa</taxon>
        <taxon>Arthropoda</taxon>
        <taxon>Crustacea</taxon>
        <taxon>Oligostraca</taxon>
        <taxon>Ostracoda</taxon>
        <taxon>Podocopa</taxon>
        <taxon>Podocopida</taxon>
        <taxon>Cypridocopina</taxon>
        <taxon>Cypridoidea</taxon>
        <taxon>Cyprididae</taxon>
        <taxon>Notodromas</taxon>
    </lineage>
</organism>
<reference evidence="1" key="1">
    <citation type="submission" date="2020-11" db="EMBL/GenBank/DDBJ databases">
        <authorList>
            <person name="Tran Van P."/>
        </authorList>
    </citation>
    <scope>NUCLEOTIDE SEQUENCE</scope>
</reference>
<accession>A0A7R9BW58</accession>
<keyword evidence="2" id="KW-1185">Reference proteome</keyword>
<dbReference type="InterPro" id="IPR004245">
    <property type="entry name" value="DUF229"/>
</dbReference>
<dbReference type="GO" id="GO:0005615">
    <property type="term" value="C:extracellular space"/>
    <property type="evidence" value="ECO:0007669"/>
    <property type="project" value="TreeGrafter"/>
</dbReference>
<dbReference type="SUPFAM" id="SSF53649">
    <property type="entry name" value="Alkaline phosphatase-like"/>
    <property type="match status" value="1"/>
</dbReference>
<dbReference type="OrthoDB" id="413313at2759"/>
<name>A0A7R9BW58_9CRUS</name>
<dbReference type="InterPro" id="IPR017850">
    <property type="entry name" value="Alkaline_phosphatase_core_sf"/>
</dbReference>
<dbReference type="PANTHER" id="PTHR10974">
    <property type="entry name" value="FI08016P-RELATED"/>
    <property type="match status" value="1"/>
</dbReference>
<evidence type="ECO:0000313" key="1">
    <source>
        <dbReference type="EMBL" id="CAD7281533.1"/>
    </source>
</evidence>
<proteinExistence type="predicted"/>
<sequence length="354" mass="40400">MYCSQVNKSDSFVFNGFNAVTFGTRDSLIALLSGQRIQTWRHLAGTHEGARFVDEVVPEFAWDTFRQNGYVTVFHEDTSHGSVFHNRTTGFRDPPVDHNSRVFMLAENASAKNCHYTEHMHKVFRAWRKSLWQEYQDKSKFMVALETDFVPAGKRADRMFLETLKWFNYNFVSNSTVLVVTSGHGLINMRVGLSIQGRIEARNPLLYMKFPPQFLKKHPAAAKNLRVNRNRLTTPLDVHATLVNLLNFDPRCLSHSDCQTGFAHSVLQPMKPHRTCADADIGPHFCGCATWWELQAKDPLGVQLAQAAVDYINNLVQQESPAPGLCSRFQFLKVKRFIQLKGNVQEFKPNPLVN</sequence>
<gene>
    <name evidence="1" type="ORF">NMOB1V02_LOCUS9177</name>
</gene>
<dbReference type="Proteomes" id="UP000678499">
    <property type="component" value="Unassembled WGS sequence"/>
</dbReference>
<dbReference type="AlphaFoldDB" id="A0A7R9BW58"/>